<evidence type="ECO:0000313" key="1">
    <source>
        <dbReference type="EMBL" id="SJZ50596.1"/>
    </source>
</evidence>
<evidence type="ECO:0000313" key="2">
    <source>
        <dbReference type="Proteomes" id="UP000243297"/>
    </source>
</evidence>
<gene>
    <name evidence="1" type="ORF">SAMN02745191_0773</name>
</gene>
<proteinExistence type="predicted"/>
<dbReference type="RefSeq" id="WP_078711206.1">
    <property type="nucleotide sequence ID" value="NZ_FUWY01000002.1"/>
</dbReference>
<dbReference type="InterPro" id="IPR036866">
    <property type="entry name" value="RibonucZ/Hydroxyglut_hydro"/>
</dbReference>
<dbReference type="Pfam" id="PF13483">
    <property type="entry name" value="Lactamase_B_3"/>
    <property type="match status" value="1"/>
</dbReference>
<name>A0A1T4L789_9FIRM</name>
<reference evidence="2" key="1">
    <citation type="submission" date="2017-02" db="EMBL/GenBank/DDBJ databases">
        <authorList>
            <person name="Varghese N."/>
            <person name="Submissions S."/>
        </authorList>
    </citation>
    <scope>NUCLEOTIDE SEQUENCE [LARGE SCALE GENOMIC DNA]</scope>
    <source>
        <strain evidence="2">ATCC 25662</strain>
    </source>
</reference>
<dbReference type="STRING" id="118967.SAMN02745191_0773"/>
<accession>A0A1T4L789</accession>
<dbReference type="EMBL" id="FUWY01000002">
    <property type="protein sequence ID" value="SJZ50596.1"/>
    <property type="molecule type" value="Genomic_DNA"/>
</dbReference>
<dbReference type="PANTHER" id="PTHR42967">
    <property type="entry name" value="METAL DEPENDENT HYDROLASE"/>
    <property type="match status" value="1"/>
</dbReference>
<organism evidence="1 2">
    <name type="scientific">Anaerorhabdus furcosa</name>
    <dbReference type="NCBI Taxonomy" id="118967"/>
    <lineage>
        <taxon>Bacteria</taxon>
        <taxon>Bacillati</taxon>
        <taxon>Bacillota</taxon>
        <taxon>Erysipelotrichia</taxon>
        <taxon>Erysipelotrichales</taxon>
        <taxon>Erysipelotrichaceae</taxon>
        <taxon>Anaerorhabdus</taxon>
    </lineage>
</organism>
<keyword evidence="2" id="KW-1185">Reference proteome</keyword>
<dbReference type="PANTHER" id="PTHR42967:SF1">
    <property type="entry name" value="MBL FOLD METALLO-HYDROLASE"/>
    <property type="match status" value="1"/>
</dbReference>
<dbReference type="AlphaFoldDB" id="A0A1T4L789"/>
<sequence length="223" mass="26408">MKITYIGHSGFLVELEDNYLLFDYFEGIIPNLDQSKELIVFASHNHHDHYNPKIWKLNHPNEKTRYILSSDIPLVDNKMKNVYEMNPNEMLQLENIVIRTFKSTDEGVAFLVEINHKIIYHAGDLNLWKWEEESDAYNKKMEAQYLKEIDLISPYGIDIAFLPLDPRQEIYTEGGIEAFVDKVKVNQIFPMHFWKDYSVIQKYNQTHSIKVNEITYEGQEFNI</sequence>
<dbReference type="OrthoDB" id="36975at2"/>
<protein>
    <submittedName>
        <fullName evidence="1">L-ascorbate metabolism protein UlaG, beta-lactamase superfamily</fullName>
    </submittedName>
</protein>
<dbReference type="Proteomes" id="UP000243297">
    <property type="component" value="Unassembled WGS sequence"/>
</dbReference>
<dbReference type="SUPFAM" id="SSF56281">
    <property type="entry name" value="Metallo-hydrolase/oxidoreductase"/>
    <property type="match status" value="1"/>
</dbReference>
<dbReference type="Gene3D" id="3.60.15.10">
    <property type="entry name" value="Ribonuclease Z/Hydroxyacylglutathione hydrolase-like"/>
    <property type="match status" value="1"/>
</dbReference>